<dbReference type="InterPro" id="IPR040079">
    <property type="entry name" value="Glutathione_S-Trfase"/>
</dbReference>
<dbReference type="EMBL" id="BLKM01000273">
    <property type="protein sequence ID" value="GFG30995.1"/>
    <property type="molecule type" value="Genomic_DNA"/>
</dbReference>
<feature type="domain" description="GST N-terminal" evidence="3">
    <location>
        <begin position="29"/>
        <end position="108"/>
    </location>
</feature>
<dbReference type="SUPFAM" id="SSF47616">
    <property type="entry name" value="GST C-terminal domain-like"/>
    <property type="match status" value="1"/>
</dbReference>
<accession>A0A6L2PKB8</accession>
<dbReference type="InterPro" id="IPR005442">
    <property type="entry name" value="GST_omega"/>
</dbReference>
<dbReference type="SFLD" id="SFLDS00019">
    <property type="entry name" value="Glutathione_Transferase_(cytos"/>
    <property type="match status" value="1"/>
</dbReference>
<dbReference type="SFLD" id="SFLDG00358">
    <property type="entry name" value="Main_(cytGST)"/>
    <property type="match status" value="1"/>
</dbReference>
<dbReference type="InParanoid" id="A0A6L2PKB8"/>
<dbReference type="FunFam" id="3.40.30.10:FF:000123">
    <property type="entry name" value="Glutathione transferase o1"/>
    <property type="match status" value="1"/>
</dbReference>
<dbReference type="FunFam" id="1.20.1050.10:FF:000009">
    <property type="entry name" value="Glutathione S-transferase omega-1"/>
    <property type="match status" value="1"/>
</dbReference>
<dbReference type="Pfam" id="PF13410">
    <property type="entry name" value="GST_C_2"/>
    <property type="match status" value="1"/>
</dbReference>
<dbReference type="Gene3D" id="3.40.30.10">
    <property type="entry name" value="Glutaredoxin"/>
    <property type="match status" value="1"/>
</dbReference>
<dbReference type="GO" id="GO:0045174">
    <property type="term" value="F:glutathione dehydrogenase (ascorbate) activity"/>
    <property type="evidence" value="ECO:0007669"/>
    <property type="project" value="TreeGrafter"/>
</dbReference>
<dbReference type="FunCoup" id="A0A6L2PKB8">
    <property type="interactions" value="595"/>
</dbReference>
<dbReference type="Proteomes" id="UP000502823">
    <property type="component" value="Unassembled WGS sequence"/>
</dbReference>
<dbReference type="GO" id="GO:0004364">
    <property type="term" value="F:glutathione transferase activity"/>
    <property type="evidence" value="ECO:0007669"/>
    <property type="project" value="InterPro"/>
</dbReference>
<evidence type="ECO:0000256" key="1">
    <source>
        <dbReference type="ARBA" id="ARBA00011067"/>
    </source>
</evidence>
<proteinExistence type="inferred from homology"/>
<dbReference type="GO" id="GO:0005737">
    <property type="term" value="C:cytoplasm"/>
    <property type="evidence" value="ECO:0007669"/>
    <property type="project" value="InterPro"/>
</dbReference>
<dbReference type="InterPro" id="IPR036249">
    <property type="entry name" value="Thioredoxin-like_sf"/>
</dbReference>
<feature type="domain" description="GST C-terminal" evidence="4">
    <location>
        <begin position="113"/>
        <end position="234"/>
    </location>
</feature>
<reference evidence="6" key="1">
    <citation type="submission" date="2020-01" db="EMBL/GenBank/DDBJ databases">
        <title>Draft genome sequence of the Termite Coptotermes fromosanus.</title>
        <authorList>
            <person name="Itakura S."/>
            <person name="Yosikawa Y."/>
            <person name="Umezawa K."/>
        </authorList>
    </citation>
    <scope>NUCLEOTIDE SEQUENCE [LARGE SCALE GENOMIC DNA]</scope>
</reference>
<dbReference type="InterPro" id="IPR010987">
    <property type="entry name" value="Glutathione-S-Trfase_C-like"/>
</dbReference>
<organism evidence="5 6">
    <name type="scientific">Coptotermes formosanus</name>
    <name type="common">Formosan subterranean termite</name>
    <dbReference type="NCBI Taxonomy" id="36987"/>
    <lineage>
        <taxon>Eukaryota</taxon>
        <taxon>Metazoa</taxon>
        <taxon>Ecdysozoa</taxon>
        <taxon>Arthropoda</taxon>
        <taxon>Hexapoda</taxon>
        <taxon>Insecta</taxon>
        <taxon>Pterygota</taxon>
        <taxon>Neoptera</taxon>
        <taxon>Polyneoptera</taxon>
        <taxon>Dictyoptera</taxon>
        <taxon>Blattodea</taxon>
        <taxon>Blattoidea</taxon>
        <taxon>Termitoidae</taxon>
        <taxon>Rhinotermitidae</taxon>
        <taxon>Coptotermes</taxon>
    </lineage>
</organism>
<dbReference type="InterPro" id="IPR050983">
    <property type="entry name" value="GST_Omega/HSP26"/>
</dbReference>
<evidence type="ECO:0000259" key="4">
    <source>
        <dbReference type="PROSITE" id="PS50405"/>
    </source>
</evidence>
<dbReference type="GO" id="GO:0006749">
    <property type="term" value="P:glutathione metabolic process"/>
    <property type="evidence" value="ECO:0007669"/>
    <property type="project" value="TreeGrafter"/>
</dbReference>
<keyword evidence="2" id="KW-0560">Oxidoreductase</keyword>
<evidence type="ECO:0000313" key="5">
    <source>
        <dbReference type="EMBL" id="GFG30995.1"/>
    </source>
</evidence>
<dbReference type="OrthoDB" id="4951845at2759"/>
<dbReference type="PANTHER" id="PTHR43968:SF6">
    <property type="entry name" value="GLUTATHIONE S-TRANSFERASE OMEGA"/>
    <property type="match status" value="1"/>
</dbReference>
<dbReference type="Pfam" id="PF13417">
    <property type="entry name" value="GST_N_3"/>
    <property type="match status" value="1"/>
</dbReference>
<name>A0A6L2PKB8_COPFO</name>
<dbReference type="PROSITE" id="PS50405">
    <property type="entry name" value="GST_CTER"/>
    <property type="match status" value="1"/>
</dbReference>
<evidence type="ECO:0000256" key="2">
    <source>
        <dbReference type="ARBA" id="ARBA00023002"/>
    </source>
</evidence>
<dbReference type="AlphaFoldDB" id="A0A6L2PKB8"/>
<evidence type="ECO:0000313" key="6">
    <source>
        <dbReference type="Proteomes" id="UP000502823"/>
    </source>
</evidence>
<dbReference type="InterPro" id="IPR036282">
    <property type="entry name" value="Glutathione-S-Trfase_C_sf"/>
</dbReference>
<keyword evidence="6" id="KW-1185">Reference proteome</keyword>
<dbReference type="PRINTS" id="PR01625">
    <property type="entry name" value="GSTRNSFRASEO"/>
</dbReference>
<sequence length="250" mass="28654">MNEKHLGKGSHAITGSFPTGSTNVPLLKGKLRLYSMRFCPYAQRAHLVLDAKKIPHDVVNIKLSDKPEWYFERNPLGKVPAIETESGACLYESLIIADYLDEKYPQRPLQSKDPMQKAKDRIQVEHFSKIPANLFKLFHGGGDDTFDAILTDLDLFEKELAVRGTRFFGGDVPGMLDYMIWPWFERIDAFKIVAPDRFVVPTDRYKKLNEWKEAMKEDDAVKITYITPEIHAEFINSIKTGNANYDILVK</sequence>
<comment type="caution">
    <text evidence="5">The sequence shown here is derived from an EMBL/GenBank/DDBJ whole genome shotgun (WGS) entry which is preliminary data.</text>
</comment>
<evidence type="ECO:0000259" key="3">
    <source>
        <dbReference type="PROSITE" id="PS50404"/>
    </source>
</evidence>
<gene>
    <name evidence="5" type="ORF">Cfor_07982</name>
</gene>
<protein>
    <submittedName>
        <fullName evidence="5">Uncharacterized protein</fullName>
    </submittedName>
</protein>
<dbReference type="PANTHER" id="PTHR43968">
    <property type="match status" value="1"/>
</dbReference>
<dbReference type="PROSITE" id="PS50404">
    <property type="entry name" value="GST_NTER"/>
    <property type="match status" value="1"/>
</dbReference>
<dbReference type="SUPFAM" id="SSF52833">
    <property type="entry name" value="Thioredoxin-like"/>
    <property type="match status" value="1"/>
</dbReference>
<dbReference type="InterPro" id="IPR004045">
    <property type="entry name" value="Glutathione_S-Trfase_N"/>
</dbReference>
<dbReference type="Gene3D" id="1.20.1050.10">
    <property type="match status" value="1"/>
</dbReference>
<comment type="similarity">
    <text evidence="1">Belongs to the GST superfamily. Omega family.</text>
</comment>
<dbReference type="CDD" id="cd03184">
    <property type="entry name" value="GST_C_Omega"/>
    <property type="match status" value="1"/>
</dbReference>